<dbReference type="PATRIC" id="fig|68223.7.peg.1158"/>
<evidence type="ECO:0000256" key="2">
    <source>
        <dbReference type="SAM" id="SignalP"/>
    </source>
</evidence>
<dbReference type="RefSeq" id="WP_045949905.1">
    <property type="nucleotide sequence ID" value="NZ_JZWV01000730.1"/>
</dbReference>
<dbReference type="STRING" id="68223.GCA_002028425_00843"/>
<feature type="signal peptide" evidence="2">
    <location>
        <begin position="1"/>
        <end position="29"/>
    </location>
</feature>
<sequence length="160" mass="17387">MTLTPHRSGALLLAAVSALIPLVASSAPAAALADPHPHRHQRHIPDDPQPRWYQRHTTEEITRFLRTFYGSHGPSEQDRAQRVSQLLKDKQAHSPETDVLLCRPGTPESITVGQATAAPSAFVGWATVTTTWASGVTDTFTAYVRTDSRPITLDDVICAG</sequence>
<gene>
    <name evidence="3" type="ORF">VR44_25305</name>
</gene>
<feature type="region of interest" description="Disordered" evidence="1">
    <location>
        <begin position="31"/>
        <end position="51"/>
    </location>
</feature>
<dbReference type="EMBL" id="JZWV01000730">
    <property type="protein sequence ID" value="KJY28460.1"/>
    <property type="molecule type" value="Genomic_DNA"/>
</dbReference>
<protein>
    <submittedName>
        <fullName evidence="3">Uncharacterized protein</fullName>
    </submittedName>
</protein>
<organism evidence="3 4">
    <name type="scientific">Streptomyces katrae</name>
    <dbReference type="NCBI Taxonomy" id="68223"/>
    <lineage>
        <taxon>Bacteria</taxon>
        <taxon>Bacillati</taxon>
        <taxon>Actinomycetota</taxon>
        <taxon>Actinomycetes</taxon>
        <taxon>Kitasatosporales</taxon>
        <taxon>Streptomycetaceae</taxon>
        <taxon>Streptomyces</taxon>
    </lineage>
</organism>
<reference evidence="3 4" key="1">
    <citation type="submission" date="2015-02" db="EMBL/GenBank/DDBJ databases">
        <authorList>
            <person name="Ju K.-S."/>
            <person name="Doroghazi J.R."/>
            <person name="Metcalf W."/>
        </authorList>
    </citation>
    <scope>NUCLEOTIDE SEQUENCE [LARGE SCALE GENOMIC DNA]</scope>
    <source>
        <strain evidence="3 4">NRRL ISP-5550</strain>
    </source>
</reference>
<evidence type="ECO:0000313" key="4">
    <source>
        <dbReference type="Proteomes" id="UP000033551"/>
    </source>
</evidence>
<keyword evidence="2" id="KW-0732">Signal</keyword>
<feature type="chain" id="PRO_5002470651" evidence="2">
    <location>
        <begin position="30"/>
        <end position="160"/>
    </location>
</feature>
<accession>A0A0F4J2K4</accession>
<dbReference type="AlphaFoldDB" id="A0A0F4J2K4"/>
<keyword evidence="4" id="KW-1185">Reference proteome</keyword>
<evidence type="ECO:0000313" key="3">
    <source>
        <dbReference type="EMBL" id="KJY28460.1"/>
    </source>
</evidence>
<dbReference type="Proteomes" id="UP000033551">
    <property type="component" value="Unassembled WGS sequence"/>
</dbReference>
<name>A0A0F4J2K4_9ACTN</name>
<comment type="caution">
    <text evidence="3">The sequence shown here is derived from an EMBL/GenBank/DDBJ whole genome shotgun (WGS) entry which is preliminary data.</text>
</comment>
<evidence type="ECO:0000256" key="1">
    <source>
        <dbReference type="SAM" id="MobiDB-lite"/>
    </source>
</evidence>
<dbReference type="OrthoDB" id="4312737at2"/>
<proteinExistence type="predicted"/>